<dbReference type="AlphaFoldDB" id="A0A9N8VRZ5"/>
<gene>
    <name evidence="6" type="ORF">DERYTH_LOCUS973</name>
</gene>
<accession>A0A9N8VRZ5</accession>
<dbReference type="PANTHER" id="PTHR44329:SF298">
    <property type="entry name" value="MIXED LINEAGE KINASE DOMAIN-LIKE PROTEIN"/>
    <property type="match status" value="1"/>
</dbReference>
<evidence type="ECO:0000313" key="6">
    <source>
        <dbReference type="EMBL" id="CAG8460321.1"/>
    </source>
</evidence>
<feature type="region of interest" description="Disordered" evidence="4">
    <location>
        <begin position="567"/>
        <end position="588"/>
    </location>
</feature>
<evidence type="ECO:0000259" key="5">
    <source>
        <dbReference type="PROSITE" id="PS50011"/>
    </source>
</evidence>
<dbReference type="PROSITE" id="PS50005">
    <property type="entry name" value="TPR"/>
    <property type="match status" value="1"/>
</dbReference>
<dbReference type="Proteomes" id="UP000789405">
    <property type="component" value="Unassembled WGS sequence"/>
</dbReference>
<feature type="domain" description="Protein kinase" evidence="5">
    <location>
        <begin position="10"/>
        <end position="280"/>
    </location>
</feature>
<dbReference type="InterPro" id="IPR019734">
    <property type="entry name" value="TPR_rpt"/>
</dbReference>
<name>A0A9N8VRZ5_9GLOM</name>
<proteinExistence type="predicted"/>
<dbReference type="GO" id="GO:0005524">
    <property type="term" value="F:ATP binding"/>
    <property type="evidence" value="ECO:0007669"/>
    <property type="project" value="UniProtKB-KW"/>
</dbReference>
<dbReference type="GO" id="GO:0004672">
    <property type="term" value="F:protein kinase activity"/>
    <property type="evidence" value="ECO:0007669"/>
    <property type="project" value="InterPro"/>
</dbReference>
<dbReference type="InterPro" id="IPR051681">
    <property type="entry name" value="Ser/Thr_Kinases-Pseudokinases"/>
</dbReference>
<dbReference type="InterPro" id="IPR011990">
    <property type="entry name" value="TPR-like_helical_dom_sf"/>
</dbReference>
<keyword evidence="1" id="KW-0547">Nucleotide-binding</keyword>
<evidence type="ECO:0000256" key="3">
    <source>
        <dbReference type="PROSITE-ProRule" id="PRU00339"/>
    </source>
</evidence>
<dbReference type="SUPFAM" id="SSF48452">
    <property type="entry name" value="TPR-like"/>
    <property type="match status" value="1"/>
</dbReference>
<comment type="caution">
    <text evidence="6">The sequence shown here is derived from an EMBL/GenBank/DDBJ whole genome shotgun (WGS) entry which is preliminary data.</text>
</comment>
<dbReference type="InterPro" id="IPR011009">
    <property type="entry name" value="Kinase-like_dom_sf"/>
</dbReference>
<keyword evidence="2" id="KW-0067">ATP-binding</keyword>
<dbReference type="OrthoDB" id="10261027at2759"/>
<dbReference type="GO" id="GO:0097527">
    <property type="term" value="P:necroptotic signaling pathway"/>
    <property type="evidence" value="ECO:0007669"/>
    <property type="project" value="TreeGrafter"/>
</dbReference>
<evidence type="ECO:0000256" key="1">
    <source>
        <dbReference type="ARBA" id="ARBA00022741"/>
    </source>
</evidence>
<dbReference type="Gene3D" id="1.25.40.10">
    <property type="entry name" value="Tetratricopeptide repeat domain"/>
    <property type="match status" value="1"/>
</dbReference>
<sequence length="645" mass="73972">MTQLSTDSIFIAYEQISRGGNVISKPGSCKITIEKYKGIDVAVKHFDENIVDKIANELRILRGIQCENIICFYGITKTPDGNTSLIMEYAHNGNLSKYLINHKLSEDTKADMAIQISRGLRKCHEYGIIHPNLKSYNILVNKYLVLKISGFGVSRAQRELDLRRETSGTVHFAAPERICKDEEMRKHYKEQPHLSDIYSYGLVVWELATNGKGLYAGLKDSEVREFKETEDSDHFKKLFSELDGSSKLRKVIEGCCKKSPTKRMSLEEVEFELLKDFPFVKKKNLANVHIKECNYDEAIQILEDLDFRDKDNTMAAMVLIQRGFIYHKVCQYEDSIDDIMRLLEILSNNSFALIQLGLTYCFMGEYQKALENINEALDIDGENLHAKAIRGFIFCCMCNYEDAMNDLDANNESNSSEDIENFYTILVNKPDLAFWTIYKSMRNDEIDALIYEIRSLIDSEFPSPVIPYRMPVNQHFMNSNSQQYIPQHQIDSQLSIEDSLEQLDVSTIPRYVPNKSIISSIAQQKSQQHTRIPVTQQAAMPYIQQQSMKSFPPQQTIQQIVTQQPEMTYTQGSTSTSNSSRLTRGSMTSYSHATQYSLAYRDEYSPIISTPSHSYEYLSAIPLPPSLTTSHNCDEYSTTIRDIRY</sequence>
<dbReference type="PANTHER" id="PTHR44329">
    <property type="entry name" value="SERINE/THREONINE-PROTEIN KINASE TNNI3K-RELATED"/>
    <property type="match status" value="1"/>
</dbReference>
<evidence type="ECO:0000256" key="4">
    <source>
        <dbReference type="SAM" id="MobiDB-lite"/>
    </source>
</evidence>
<dbReference type="PROSITE" id="PS50011">
    <property type="entry name" value="PROTEIN_KINASE_DOM"/>
    <property type="match status" value="1"/>
</dbReference>
<protein>
    <submittedName>
        <fullName evidence="6">12687_t:CDS:1</fullName>
    </submittedName>
</protein>
<dbReference type="SUPFAM" id="SSF56112">
    <property type="entry name" value="Protein kinase-like (PK-like)"/>
    <property type="match status" value="1"/>
</dbReference>
<dbReference type="EMBL" id="CAJVPY010000247">
    <property type="protein sequence ID" value="CAG8460321.1"/>
    <property type="molecule type" value="Genomic_DNA"/>
</dbReference>
<dbReference type="Gene3D" id="1.10.510.10">
    <property type="entry name" value="Transferase(Phosphotransferase) domain 1"/>
    <property type="match status" value="1"/>
</dbReference>
<keyword evidence="7" id="KW-1185">Reference proteome</keyword>
<feature type="repeat" description="TPR" evidence="3">
    <location>
        <begin position="350"/>
        <end position="383"/>
    </location>
</feature>
<dbReference type="InterPro" id="IPR000719">
    <property type="entry name" value="Prot_kinase_dom"/>
</dbReference>
<keyword evidence="3" id="KW-0802">TPR repeat</keyword>
<dbReference type="Pfam" id="PF00069">
    <property type="entry name" value="Pkinase"/>
    <property type="match status" value="1"/>
</dbReference>
<evidence type="ECO:0000256" key="2">
    <source>
        <dbReference type="ARBA" id="ARBA00022840"/>
    </source>
</evidence>
<organism evidence="6 7">
    <name type="scientific">Dentiscutata erythropus</name>
    <dbReference type="NCBI Taxonomy" id="1348616"/>
    <lineage>
        <taxon>Eukaryota</taxon>
        <taxon>Fungi</taxon>
        <taxon>Fungi incertae sedis</taxon>
        <taxon>Mucoromycota</taxon>
        <taxon>Glomeromycotina</taxon>
        <taxon>Glomeromycetes</taxon>
        <taxon>Diversisporales</taxon>
        <taxon>Gigasporaceae</taxon>
        <taxon>Dentiscutata</taxon>
    </lineage>
</organism>
<feature type="compositionally biased region" description="Low complexity" evidence="4">
    <location>
        <begin position="567"/>
        <end position="586"/>
    </location>
</feature>
<dbReference type="SMART" id="SM00028">
    <property type="entry name" value="TPR"/>
    <property type="match status" value="3"/>
</dbReference>
<evidence type="ECO:0000313" key="7">
    <source>
        <dbReference type="Proteomes" id="UP000789405"/>
    </source>
</evidence>
<reference evidence="6" key="1">
    <citation type="submission" date="2021-06" db="EMBL/GenBank/DDBJ databases">
        <authorList>
            <person name="Kallberg Y."/>
            <person name="Tangrot J."/>
            <person name="Rosling A."/>
        </authorList>
    </citation>
    <scope>NUCLEOTIDE SEQUENCE</scope>
    <source>
        <strain evidence="6">MA453B</strain>
    </source>
</reference>